<dbReference type="GO" id="GO:0015109">
    <property type="term" value="F:chromate transmembrane transporter activity"/>
    <property type="evidence" value="ECO:0007669"/>
    <property type="project" value="InterPro"/>
</dbReference>
<proteinExistence type="inferred from homology"/>
<organism evidence="8 9">
    <name type="scientific">Aquabacterium olei</name>
    <dbReference type="NCBI Taxonomy" id="1296669"/>
    <lineage>
        <taxon>Bacteria</taxon>
        <taxon>Pseudomonadati</taxon>
        <taxon>Pseudomonadota</taxon>
        <taxon>Betaproteobacteria</taxon>
        <taxon>Burkholderiales</taxon>
        <taxon>Aquabacterium</taxon>
    </lineage>
</organism>
<reference evidence="8 9" key="1">
    <citation type="submission" date="2018-05" db="EMBL/GenBank/DDBJ databases">
        <title>complete genome sequence of Aquabacterium olei NBRC 110486.</title>
        <authorList>
            <person name="Tang B."/>
            <person name="Chang J."/>
            <person name="Zhang L."/>
            <person name="Yang H."/>
        </authorList>
    </citation>
    <scope>NUCLEOTIDE SEQUENCE [LARGE SCALE GENOMIC DNA]</scope>
    <source>
        <strain evidence="8 9">NBRC 110486</strain>
    </source>
</reference>
<feature type="transmembrane region" description="Helical" evidence="7">
    <location>
        <begin position="81"/>
        <end position="104"/>
    </location>
</feature>
<dbReference type="OrthoDB" id="8596378at2"/>
<dbReference type="RefSeq" id="WP_109037076.1">
    <property type="nucleotide sequence ID" value="NZ_CP029210.1"/>
</dbReference>
<dbReference type="InterPro" id="IPR003370">
    <property type="entry name" value="Chromate_transpt"/>
</dbReference>
<evidence type="ECO:0000256" key="7">
    <source>
        <dbReference type="SAM" id="Phobius"/>
    </source>
</evidence>
<keyword evidence="4 7" id="KW-0812">Transmembrane</keyword>
<evidence type="ECO:0000313" key="9">
    <source>
        <dbReference type="Proteomes" id="UP000244892"/>
    </source>
</evidence>
<protein>
    <submittedName>
        <fullName evidence="8">Chromate transporter</fullName>
    </submittedName>
</protein>
<accession>A0A2U8FST9</accession>
<dbReference type="Pfam" id="PF02417">
    <property type="entry name" value="Chromate_transp"/>
    <property type="match status" value="1"/>
</dbReference>
<gene>
    <name evidence="8" type="ORF">DEH84_12095</name>
</gene>
<dbReference type="Proteomes" id="UP000244892">
    <property type="component" value="Chromosome"/>
</dbReference>
<evidence type="ECO:0000256" key="6">
    <source>
        <dbReference type="ARBA" id="ARBA00023136"/>
    </source>
</evidence>
<evidence type="ECO:0000313" key="8">
    <source>
        <dbReference type="EMBL" id="AWI54080.1"/>
    </source>
</evidence>
<keyword evidence="3" id="KW-1003">Cell membrane</keyword>
<dbReference type="AlphaFoldDB" id="A0A2U8FST9"/>
<dbReference type="InterPro" id="IPR052518">
    <property type="entry name" value="CHR_Transporter"/>
</dbReference>
<keyword evidence="6 7" id="KW-0472">Membrane</keyword>
<dbReference type="PANTHER" id="PTHR43663">
    <property type="entry name" value="CHROMATE TRANSPORT PROTEIN-RELATED"/>
    <property type="match status" value="1"/>
</dbReference>
<dbReference type="PANTHER" id="PTHR43663:SF1">
    <property type="entry name" value="CHROMATE TRANSPORTER"/>
    <property type="match status" value="1"/>
</dbReference>
<feature type="transmembrane region" description="Helical" evidence="7">
    <location>
        <begin position="147"/>
        <end position="165"/>
    </location>
</feature>
<sequence>MPEEAARRPASLGELFLAFTLLALQGFGGVIAVAQRELCERRGWLTADEFVQLLASAQVLPGPNVCNLSLMVGDRFFGWRGALAALGGMVCAPLVLMLALAWVLGEAAATGPAQGVVRGALHGIAAVAAGQIVGTVLRLAVSLKGHVLGATTGAVLALTAFLMMTVLRLPLLWVLLGLGGCAWAVTYVLLRRRARPAQART</sequence>
<dbReference type="KEGG" id="aon:DEH84_12095"/>
<keyword evidence="5 7" id="KW-1133">Transmembrane helix</keyword>
<dbReference type="EMBL" id="CP029210">
    <property type="protein sequence ID" value="AWI54080.1"/>
    <property type="molecule type" value="Genomic_DNA"/>
</dbReference>
<feature type="transmembrane region" description="Helical" evidence="7">
    <location>
        <begin position="116"/>
        <end position="140"/>
    </location>
</feature>
<keyword evidence="9" id="KW-1185">Reference proteome</keyword>
<evidence type="ECO:0000256" key="2">
    <source>
        <dbReference type="ARBA" id="ARBA00005262"/>
    </source>
</evidence>
<evidence type="ECO:0000256" key="5">
    <source>
        <dbReference type="ARBA" id="ARBA00022989"/>
    </source>
</evidence>
<dbReference type="GO" id="GO:0005886">
    <property type="term" value="C:plasma membrane"/>
    <property type="evidence" value="ECO:0007669"/>
    <property type="project" value="UniProtKB-SubCell"/>
</dbReference>
<evidence type="ECO:0000256" key="3">
    <source>
        <dbReference type="ARBA" id="ARBA00022475"/>
    </source>
</evidence>
<comment type="subcellular location">
    <subcellularLocation>
        <location evidence="1">Cell membrane</location>
        <topology evidence="1">Multi-pass membrane protein</topology>
    </subcellularLocation>
</comment>
<feature type="transmembrane region" description="Helical" evidence="7">
    <location>
        <begin position="15"/>
        <end position="34"/>
    </location>
</feature>
<comment type="similarity">
    <text evidence="2">Belongs to the chromate ion transporter (CHR) (TC 2.A.51) family.</text>
</comment>
<feature type="transmembrane region" description="Helical" evidence="7">
    <location>
        <begin position="171"/>
        <end position="190"/>
    </location>
</feature>
<evidence type="ECO:0000256" key="1">
    <source>
        <dbReference type="ARBA" id="ARBA00004651"/>
    </source>
</evidence>
<evidence type="ECO:0000256" key="4">
    <source>
        <dbReference type="ARBA" id="ARBA00022692"/>
    </source>
</evidence>
<name>A0A2U8FST9_9BURK</name>